<evidence type="ECO:0000313" key="2">
    <source>
        <dbReference type="EMBL" id="KAJ8874619.1"/>
    </source>
</evidence>
<feature type="region of interest" description="Disordered" evidence="1">
    <location>
        <begin position="40"/>
        <end position="69"/>
    </location>
</feature>
<proteinExistence type="predicted"/>
<dbReference type="PANTHER" id="PTHR47272">
    <property type="entry name" value="DDE_TNP_1_7 DOMAIN-CONTAINING PROTEIN"/>
    <property type="match status" value="1"/>
</dbReference>
<comment type="caution">
    <text evidence="2">The sequence shown here is derived from an EMBL/GenBank/DDBJ whole genome shotgun (WGS) entry which is preliminary data.</text>
</comment>
<dbReference type="Proteomes" id="UP001159363">
    <property type="component" value="Chromosome 9"/>
</dbReference>
<feature type="compositionally biased region" description="Basic and acidic residues" evidence="1">
    <location>
        <begin position="60"/>
        <end position="69"/>
    </location>
</feature>
<sequence length="101" mass="11622">MVLVNSWLPCRRDCHIQNFPKYLIVDLLQFKTDVAATLCSQGKDPSEKKRGRPSSNNVQEGHERKELCGRTKPIPEFNVRRDGIVHWPVIVDARQRCKLPG</sequence>
<evidence type="ECO:0000256" key="1">
    <source>
        <dbReference type="SAM" id="MobiDB-lite"/>
    </source>
</evidence>
<organism evidence="2 3">
    <name type="scientific">Dryococelus australis</name>
    <dbReference type="NCBI Taxonomy" id="614101"/>
    <lineage>
        <taxon>Eukaryota</taxon>
        <taxon>Metazoa</taxon>
        <taxon>Ecdysozoa</taxon>
        <taxon>Arthropoda</taxon>
        <taxon>Hexapoda</taxon>
        <taxon>Insecta</taxon>
        <taxon>Pterygota</taxon>
        <taxon>Neoptera</taxon>
        <taxon>Polyneoptera</taxon>
        <taxon>Phasmatodea</taxon>
        <taxon>Verophasmatodea</taxon>
        <taxon>Anareolatae</taxon>
        <taxon>Phasmatidae</taxon>
        <taxon>Eurycanthinae</taxon>
        <taxon>Dryococelus</taxon>
    </lineage>
</organism>
<dbReference type="EMBL" id="JARBHB010000010">
    <property type="protein sequence ID" value="KAJ8874619.1"/>
    <property type="molecule type" value="Genomic_DNA"/>
</dbReference>
<accession>A0ABQ9GRK9</accession>
<name>A0ABQ9GRK9_9NEOP</name>
<reference evidence="2 3" key="1">
    <citation type="submission" date="2023-02" db="EMBL/GenBank/DDBJ databases">
        <title>LHISI_Scaffold_Assembly.</title>
        <authorList>
            <person name="Stuart O.P."/>
            <person name="Cleave R."/>
            <person name="Magrath M.J.L."/>
            <person name="Mikheyev A.S."/>
        </authorList>
    </citation>
    <scope>NUCLEOTIDE SEQUENCE [LARGE SCALE GENOMIC DNA]</scope>
    <source>
        <strain evidence="2">Daus_M_001</strain>
        <tissue evidence="2">Leg muscle</tissue>
    </source>
</reference>
<evidence type="ECO:0000313" key="3">
    <source>
        <dbReference type="Proteomes" id="UP001159363"/>
    </source>
</evidence>
<gene>
    <name evidence="2" type="ORF">PR048_025485</name>
</gene>
<protein>
    <submittedName>
        <fullName evidence="2">Uncharacterized protein</fullName>
    </submittedName>
</protein>
<dbReference type="PANTHER" id="PTHR47272:SF1">
    <property type="entry name" value="PIGGYBAC TRANSPOSABLE ELEMENT-DERIVED PROTEIN 3-LIKE"/>
    <property type="match status" value="1"/>
</dbReference>
<keyword evidence="3" id="KW-1185">Reference proteome</keyword>